<dbReference type="RefSeq" id="WP_036692217.1">
    <property type="nucleotide sequence ID" value="NZ_JNVM01000043.1"/>
</dbReference>
<dbReference type="SUPFAM" id="SSF53850">
    <property type="entry name" value="Periplasmic binding protein-like II"/>
    <property type="match status" value="1"/>
</dbReference>
<protein>
    <recommendedName>
        <fullName evidence="7">ABC transporter substrate-binding protein</fullName>
    </recommendedName>
</protein>
<dbReference type="GO" id="GO:0015768">
    <property type="term" value="P:maltose transport"/>
    <property type="evidence" value="ECO:0007669"/>
    <property type="project" value="TreeGrafter"/>
</dbReference>
<feature type="signal peptide" evidence="4">
    <location>
        <begin position="1"/>
        <end position="24"/>
    </location>
</feature>
<gene>
    <name evidence="5" type="ORF">ET33_27570</name>
</gene>
<feature type="chain" id="PRO_5039426578" description="ABC transporter substrate-binding protein" evidence="4">
    <location>
        <begin position="25"/>
        <end position="437"/>
    </location>
</feature>
<dbReference type="Pfam" id="PF01547">
    <property type="entry name" value="SBP_bac_1"/>
    <property type="match status" value="1"/>
</dbReference>
<keyword evidence="2" id="KW-0813">Transport</keyword>
<comment type="similarity">
    <text evidence="1">Belongs to the bacterial solute-binding protein 1 family.</text>
</comment>
<evidence type="ECO:0000256" key="1">
    <source>
        <dbReference type="ARBA" id="ARBA00008520"/>
    </source>
</evidence>
<evidence type="ECO:0008006" key="7">
    <source>
        <dbReference type="Google" id="ProtNLM"/>
    </source>
</evidence>
<proteinExistence type="inferred from homology"/>
<dbReference type="GO" id="GO:0042956">
    <property type="term" value="P:maltodextrin transmembrane transport"/>
    <property type="evidence" value="ECO:0007669"/>
    <property type="project" value="TreeGrafter"/>
</dbReference>
<comment type="caution">
    <text evidence="5">The sequence shown here is derived from an EMBL/GenBank/DDBJ whole genome shotgun (WGS) entry which is preliminary data.</text>
</comment>
<dbReference type="PROSITE" id="PS51257">
    <property type="entry name" value="PROKAR_LIPOPROTEIN"/>
    <property type="match status" value="1"/>
</dbReference>
<keyword evidence="3 4" id="KW-0732">Signal</keyword>
<evidence type="ECO:0000256" key="2">
    <source>
        <dbReference type="ARBA" id="ARBA00022448"/>
    </source>
</evidence>
<dbReference type="Proteomes" id="UP000028123">
    <property type="component" value="Unassembled WGS sequence"/>
</dbReference>
<evidence type="ECO:0000313" key="6">
    <source>
        <dbReference type="Proteomes" id="UP000028123"/>
    </source>
</evidence>
<dbReference type="InterPro" id="IPR006059">
    <property type="entry name" value="SBP"/>
</dbReference>
<dbReference type="OrthoDB" id="9782846at2"/>
<dbReference type="EMBL" id="JNVM01000043">
    <property type="protein sequence ID" value="KEQ22122.1"/>
    <property type="molecule type" value="Genomic_DNA"/>
</dbReference>
<evidence type="ECO:0000256" key="3">
    <source>
        <dbReference type="ARBA" id="ARBA00022729"/>
    </source>
</evidence>
<dbReference type="GO" id="GO:1901982">
    <property type="term" value="F:maltose binding"/>
    <property type="evidence" value="ECO:0007669"/>
    <property type="project" value="TreeGrafter"/>
</dbReference>
<dbReference type="PANTHER" id="PTHR30061">
    <property type="entry name" value="MALTOSE-BINDING PERIPLASMIC PROTEIN"/>
    <property type="match status" value="1"/>
</dbReference>
<accession>A0A081NUJ9</accession>
<dbReference type="GO" id="GO:0055052">
    <property type="term" value="C:ATP-binding cassette (ABC) transporter complex, substrate-binding subunit-containing"/>
    <property type="evidence" value="ECO:0007669"/>
    <property type="project" value="TreeGrafter"/>
</dbReference>
<dbReference type="eggNOG" id="COG1653">
    <property type="taxonomic scope" value="Bacteria"/>
</dbReference>
<name>A0A081NUJ9_9BACL</name>
<keyword evidence="6" id="KW-1185">Reference proteome</keyword>
<dbReference type="CDD" id="cd13585">
    <property type="entry name" value="PBP2_TMBP_like"/>
    <property type="match status" value="1"/>
</dbReference>
<dbReference type="AlphaFoldDB" id="A0A081NUJ9"/>
<evidence type="ECO:0000256" key="4">
    <source>
        <dbReference type="SAM" id="SignalP"/>
    </source>
</evidence>
<organism evidence="5 6">
    <name type="scientific">Paenibacillus tyrfis</name>
    <dbReference type="NCBI Taxonomy" id="1501230"/>
    <lineage>
        <taxon>Bacteria</taxon>
        <taxon>Bacillati</taxon>
        <taxon>Bacillota</taxon>
        <taxon>Bacilli</taxon>
        <taxon>Bacillales</taxon>
        <taxon>Paenibacillaceae</taxon>
        <taxon>Paenibacillus</taxon>
    </lineage>
</organism>
<dbReference type="Gene3D" id="3.40.190.10">
    <property type="entry name" value="Periplasmic binding protein-like II"/>
    <property type="match status" value="1"/>
</dbReference>
<sequence>MKKWSLFPAVFLSLSLVLSGCNSSAETQGSDMQNHNGNQKPVKIRVAYYADETARDTMNKIIDQFKEQNKNIEVDITATDWQTHYDNLKVDLASGQGPTVFLLDGPYIPQYANEGTIENLSQRVKEIKLDDYYGFDAVKNPSGNIFAIPQAIQINVLYYNKDMFDAAKVTYPDQNWTTDDVYQAAVKLTDKSKKQFGIGLPNHIRYGWYSVVRQFDGDMIDKERKKSTMASDPKVREAFEYIKKFWEQGLTPNMKDQEGEIGTAEHTWMSRNVVAMFYDNYARRLTNDKEGLNYDVAMPPKGLKGDRYSAFVANTWVVNAKASAAEKDAGWKFVKYFLGEEAQKLNASLAEGITANKKVAQDSIHNYKGNPEHIKVFLDSMQYAGDLGDSPVWEEWHGAIKPIIGDYLSGKIDIDKMLTSADKAAQTVLSKGREYGK</sequence>
<reference evidence="5 6" key="1">
    <citation type="submission" date="2014-06" db="EMBL/GenBank/DDBJ databases">
        <title>Draft genome sequence of Paenibacillus sp. MSt1.</title>
        <authorList>
            <person name="Aw Y.K."/>
            <person name="Ong K.S."/>
            <person name="Gan H.M."/>
            <person name="Lee S.M."/>
        </authorList>
    </citation>
    <scope>NUCLEOTIDE SEQUENCE [LARGE SCALE GENOMIC DNA]</scope>
    <source>
        <strain evidence="5 6">MSt1</strain>
    </source>
</reference>
<dbReference type="PANTHER" id="PTHR30061:SF50">
    <property type="entry name" value="MALTOSE_MALTODEXTRIN-BINDING PERIPLASMIC PROTEIN"/>
    <property type="match status" value="1"/>
</dbReference>
<evidence type="ECO:0000313" key="5">
    <source>
        <dbReference type="EMBL" id="KEQ22122.1"/>
    </source>
</evidence>